<keyword evidence="1" id="KW-0732">Signal</keyword>
<sequence>MKFISVLLLGFWATVASAYDFPARYSVIGIPDGDLLPIFAAQDDTSDVLAGYVFDAKSIEVVSVSADGIWGQVNVRDTTGWVTMSSMIKVEDDMPLTLACFGAEPSWNLDLSDDKSSAWNTPETRGDVQFTKSDDKLGYEGKITMSETSARPGLQVDFDAKLTPAACTYPNTENAFGLKIEILLKGYTGFASPEGDETVSGCCSLRP</sequence>
<dbReference type="AlphaFoldDB" id="A0A2R8B8S0"/>
<reference evidence="2 3" key="1">
    <citation type="submission" date="2018-03" db="EMBL/GenBank/DDBJ databases">
        <authorList>
            <person name="Keele B.F."/>
        </authorList>
    </citation>
    <scope>NUCLEOTIDE SEQUENCE [LARGE SCALE GENOMIC DNA]</scope>
    <source>
        <strain evidence="2 3">CECT 8599</strain>
    </source>
</reference>
<organism evidence="2 3">
    <name type="scientific">Ascidiaceihabitans donghaensis</name>
    <dbReference type="NCBI Taxonomy" id="1510460"/>
    <lineage>
        <taxon>Bacteria</taxon>
        <taxon>Pseudomonadati</taxon>
        <taxon>Pseudomonadota</taxon>
        <taxon>Alphaproteobacteria</taxon>
        <taxon>Rhodobacterales</taxon>
        <taxon>Paracoccaceae</taxon>
        <taxon>Ascidiaceihabitans</taxon>
    </lineage>
</organism>
<name>A0A2R8B8S0_9RHOB</name>
<evidence type="ECO:0000313" key="2">
    <source>
        <dbReference type="EMBL" id="SPH19465.1"/>
    </source>
</evidence>
<feature type="chain" id="PRO_5015354639" description="SH3b domain-containing protein" evidence="1">
    <location>
        <begin position="19"/>
        <end position="207"/>
    </location>
</feature>
<evidence type="ECO:0008006" key="4">
    <source>
        <dbReference type="Google" id="ProtNLM"/>
    </source>
</evidence>
<dbReference type="Proteomes" id="UP000244880">
    <property type="component" value="Unassembled WGS sequence"/>
</dbReference>
<accession>A0A2R8B8S0</accession>
<feature type="signal peptide" evidence="1">
    <location>
        <begin position="1"/>
        <end position="18"/>
    </location>
</feature>
<dbReference type="EMBL" id="OMOR01000001">
    <property type="protein sequence ID" value="SPH19465.1"/>
    <property type="molecule type" value="Genomic_DNA"/>
</dbReference>
<evidence type="ECO:0000256" key="1">
    <source>
        <dbReference type="SAM" id="SignalP"/>
    </source>
</evidence>
<proteinExistence type="predicted"/>
<dbReference type="OrthoDB" id="5489750at2"/>
<dbReference type="RefSeq" id="WP_108826801.1">
    <property type="nucleotide sequence ID" value="NZ_OMOR01000001.1"/>
</dbReference>
<gene>
    <name evidence="2" type="ORF">ASD8599_00189</name>
</gene>
<keyword evidence="3" id="KW-1185">Reference proteome</keyword>
<evidence type="ECO:0000313" key="3">
    <source>
        <dbReference type="Proteomes" id="UP000244880"/>
    </source>
</evidence>
<protein>
    <recommendedName>
        <fullName evidence="4">SH3b domain-containing protein</fullName>
    </recommendedName>
</protein>